<proteinExistence type="predicted"/>
<accession>A0A183GNT2</accession>
<feature type="region of interest" description="Disordered" evidence="1">
    <location>
        <begin position="222"/>
        <end position="291"/>
    </location>
</feature>
<keyword evidence="3" id="KW-1185">Reference proteome</keyword>
<name>A0A183GNT2_HELPZ</name>
<evidence type="ECO:0000313" key="3">
    <source>
        <dbReference type="Proteomes" id="UP000050761"/>
    </source>
</evidence>
<sequence length="291" mass="32058">MKPASSPVSPAPYAGRADHARLAGFGSLDAKCKHDKVMKLMSETLDQAKHDDVCMRQLAHLLKVESTQVVLAVSQLLLRVSSAGADELGKCADFRDAMHQVQSGVAQPRTELSDFEPIVAAEGRNIHICGESSSEAKENDFAKRMEAYVRLKRHKRTNSIAEYCVELEALSRATYQDLAERELFTMRTGTNHTVDELTGICANVHSSGTNAKRGIIREAEDLSQRVERSRDVTKSPELGVPEKEACSDTQLRKTDTPGQDQLQEQGGQAKRRTSTQQGSEQVRAPTGRKKL</sequence>
<feature type="compositionally biased region" description="Basic and acidic residues" evidence="1">
    <location>
        <begin position="222"/>
        <end position="255"/>
    </location>
</feature>
<feature type="compositionally biased region" description="Polar residues" evidence="1">
    <location>
        <begin position="256"/>
        <end position="266"/>
    </location>
</feature>
<dbReference type="WBParaSite" id="HPBE_0002435201-mRNA-1">
    <property type="protein sequence ID" value="HPBE_0002435201-mRNA-1"/>
    <property type="gene ID" value="HPBE_0002435201"/>
</dbReference>
<dbReference type="EMBL" id="UZAH01036223">
    <property type="protein sequence ID" value="VDP44506.1"/>
    <property type="molecule type" value="Genomic_DNA"/>
</dbReference>
<evidence type="ECO:0000256" key="1">
    <source>
        <dbReference type="SAM" id="MobiDB-lite"/>
    </source>
</evidence>
<dbReference type="Proteomes" id="UP000050761">
    <property type="component" value="Unassembled WGS sequence"/>
</dbReference>
<gene>
    <name evidence="2" type="ORF">HPBE_LOCUS24351</name>
</gene>
<reference evidence="4" key="2">
    <citation type="submission" date="2019-09" db="UniProtKB">
        <authorList>
            <consortium name="WormBaseParasite"/>
        </authorList>
    </citation>
    <scope>IDENTIFICATION</scope>
</reference>
<organism evidence="3 4">
    <name type="scientific">Heligmosomoides polygyrus</name>
    <name type="common">Parasitic roundworm</name>
    <dbReference type="NCBI Taxonomy" id="6339"/>
    <lineage>
        <taxon>Eukaryota</taxon>
        <taxon>Metazoa</taxon>
        <taxon>Ecdysozoa</taxon>
        <taxon>Nematoda</taxon>
        <taxon>Chromadorea</taxon>
        <taxon>Rhabditida</taxon>
        <taxon>Rhabditina</taxon>
        <taxon>Rhabditomorpha</taxon>
        <taxon>Strongyloidea</taxon>
        <taxon>Heligmosomidae</taxon>
        <taxon>Heligmosomoides</taxon>
    </lineage>
</organism>
<evidence type="ECO:0000313" key="2">
    <source>
        <dbReference type="EMBL" id="VDP44506.1"/>
    </source>
</evidence>
<dbReference type="AlphaFoldDB" id="A0A183GNT2"/>
<reference evidence="2 3" key="1">
    <citation type="submission" date="2018-11" db="EMBL/GenBank/DDBJ databases">
        <authorList>
            <consortium name="Pathogen Informatics"/>
        </authorList>
    </citation>
    <scope>NUCLEOTIDE SEQUENCE [LARGE SCALE GENOMIC DNA]</scope>
</reference>
<evidence type="ECO:0000313" key="4">
    <source>
        <dbReference type="WBParaSite" id="HPBE_0002435201-mRNA-1"/>
    </source>
</evidence>
<accession>A0A3P8HM64</accession>
<protein>
    <submittedName>
        <fullName evidence="4">Retrotrans_gag domain-containing protein</fullName>
    </submittedName>
</protein>